<sequence>MTDALQQKIHIELLDLLDDVKYELTELNAQKGLFINGPANQLLKRGMHMAYVQGQKQAIDNIMTIVEQQFEDQQFLELYDKFQNKITHRNHEETFNFAELNDIPRQFDNFLNQFYQLKGQYFIITHINTLIGDFHS</sequence>
<name>A0A2K4AFV5_9STAP</name>
<dbReference type="EMBL" id="PPQS01000042">
    <property type="protein sequence ID" value="PNZ48982.1"/>
    <property type="molecule type" value="Genomic_DNA"/>
</dbReference>
<evidence type="ECO:0000313" key="6">
    <source>
        <dbReference type="Proteomes" id="UP000596960"/>
    </source>
</evidence>
<evidence type="ECO:0000313" key="1">
    <source>
        <dbReference type="EMBL" id="CDR27630.1"/>
    </source>
</evidence>
<reference evidence="3 5" key="2">
    <citation type="submission" date="2017-08" db="EMBL/GenBank/DDBJ databases">
        <title>Draft genome sequences of 64 type strains of genus Staph aureus.</title>
        <authorList>
            <person name="Cole K."/>
            <person name="Golubchik T."/>
            <person name="Russell J."/>
            <person name="Foster D."/>
            <person name="Llewelyn M."/>
            <person name="Wilson D."/>
            <person name="Crook D."/>
            <person name="Paul J."/>
        </authorList>
    </citation>
    <scope>NUCLEOTIDE SEQUENCE [LARGE SCALE GENOMIC DNA]</scope>
    <source>
        <strain evidence="3 5">DSM 28300</strain>
    </source>
</reference>
<dbReference type="RefSeq" id="WP_047425915.1">
    <property type="nucleotide sequence ID" value="NZ_CBCSFW010000005.1"/>
</dbReference>
<gene>
    <name evidence="3" type="ORF">CD116_10010</name>
    <name evidence="1" type="ORF">ERS140147_00737</name>
    <name evidence="2" type="ORF">ILQ21_09765</name>
</gene>
<accession>A0A077UQF5</accession>
<dbReference type="Proteomes" id="UP000236395">
    <property type="component" value="Unassembled WGS sequence"/>
</dbReference>
<evidence type="ECO:0000313" key="2">
    <source>
        <dbReference type="EMBL" id="MBE2129333.1"/>
    </source>
</evidence>
<evidence type="ECO:0000313" key="3">
    <source>
        <dbReference type="EMBL" id="PNZ48982.1"/>
    </source>
</evidence>
<accession>A0A2K4AFV5</accession>
<dbReference type="Proteomes" id="UP000596960">
    <property type="component" value="Unassembled WGS sequence"/>
</dbReference>
<protein>
    <submittedName>
        <fullName evidence="3">Uncharacterized protein</fullName>
    </submittedName>
</protein>
<dbReference type="EMBL" id="JADAMT010000014">
    <property type="protein sequence ID" value="MBE2129333.1"/>
    <property type="molecule type" value="Genomic_DNA"/>
</dbReference>
<keyword evidence="6" id="KW-1185">Reference proteome</keyword>
<dbReference type="EMBL" id="CCEH01000004">
    <property type="protein sequence ID" value="CDR27630.1"/>
    <property type="molecule type" value="Genomic_DNA"/>
</dbReference>
<dbReference type="Proteomes" id="UP000044616">
    <property type="component" value="Unassembled WGS sequence"/>
</dbReference>
<reference evidence="1 4" key="1">
    <citation type="submission" date="2014-05" db="EMBL/GenBank/DDBJ databases">
        <authorList>
            <person name="Aslett A.Martin."/>
            <person name="De Silva Nishadi"/>
        </authorList>
    </citation>
    <scope>NUCLEOTIDE SEQUENCE [LARGE SCALE GENOMIC DNA]</scope>
</reference>
<evidence type="ECO:0000313" key="4">
    <source>
        <dbReference type="Proteomes" id="UP000044616"/>
    </source>
</evidence>
<proteinExistence type="predicted"/>
<dbReference type="AlphaFoldDB" id="A0A2K4AFV5"/>
<dbReference type="GeneID" id="98346661"/>
<reference evidence="2 6" key="3">
    <citation type="submission" date="2020-10" db="EMBL/GenBank/DDBJ databases">
        <title>Phenotypic and genomic profiling of Staphylococcus argenteus in Canada and the United States and recommendations for clinical result reporting.</title>
        <authorList>
            <person name="Eshaghi A."/>
            <person name="Bommersbach C."/>
            <person name="Zitterman S."/>
            <person name="Burnham C.-A.D."/>
            <person name="Patel R."/>
            <person name="Schuetz A.N."/>
            <person name="Patel S.N."/>
            <person name="Kus J.V."/>
        </authorList>
    </citation>
    <scope>NUCLEOTIDE SEQUENCE [LARGE SCALE GENOMIC DNA]</scope>
    <source>
        <strain evidence="2 6">DSM 28300</strain>
    </source>
</reference>
<organism evidence="3 5">
    <name type="scientific">Staphylococcus schweitzeri</name>
    <dbReference type="NCBI Taxonomy" id="1654388"/>
    <lineage>
        <taxon>Bacteria</taxon>
        <taxon>Bacillati</taxon>
        <taxon>Bacillota</taxon>
        <taxon>Bacilli</taxon>
        <taxon>Bacillales</taxon>
        <taxon>Staphylococcaceae</taxon>
        <taxon>Staphylococcus</taxon>
    </lineage>
</organism>
<evidence type="ECO:0000313" key="5">
    <source>
        <dbReference type="Proteomes" id="UP000236395"/>
    </source>
</evidence>